<protein>
    <recommendedName>
        <fullName evidence="2">SsuA/THI5-like domain-containing protein</fullName>
    </recommendedName>
</protein>
<dbReference type="InterPro" id="IPR015168">
    <property type="entry name" value="SsuA/THI5"/>
</dbReference>
<evidence type="ECO:0000313" key="3">
    <source>
        <dbReference type="EMBL" id="BDD88629.1"/>
    </source>
</evidence>
<dbReference type="Proteomes" id="UP000830055">
    <property type="component" value="Chromosome"/>
</dbReference>
<evidence type="ECO:0000313" key="4">
    <source>
        <dbReference type="Proteomes" id="UP000830055"/>
    </source>
</evidence>
<sequence length="195" mass="21372">MKQRVKRFWLLLLTGLCFFPGSVCSAIENSSELPVVKIVYARDIDDLPFYVGVEEGFFEQEGVKVELVFIKGEQNALAGVMKNDVQAANISVESLYKLADKEVPVKVVTWLGQAHEGTKCGIHVGVNTPYRTFSDLKGARIATSGNLMPKTMLTHAVHLGGLELKDLRPIYGGRPDNPMQHEAALRAGAVDGFIV</sequence>
<feature type="signal peptide" evidence="1">
    <location>
        <begin position="1"/>
        <end position="25"/>
    </location>
</feature>
<dbReference type="Pfam" id="PF09084">
    <property type="entry name" value="NMT1"/>
    <property type="match status" value="1"/>
</dbReference>
<feature type="chain" id="PRO_5046177270" description="SsuA/THI5-like domain-containing protein" evidence="1">
    <location>
        <begin position="26"/>
        <end position="195"/>
    </location>
</feature>
<evidence type="ECO:0000256" key="1">
    <source>
        <dbReference type="SAM" id="SignalP"/>
    </source>
</evidence>
<proteinExistence type="predicted"/>
<dbReference type="RefSeq" id="WP_284151971.1">
    <property type="nucleotide sequence ID" value="NZ_AP025516.1"/>
</dbReference>
<reference evidence="3 4" key="1">
    <citation type="submission" date="2022-01" db="EMBL/GenBank/DDBJ databases">
        <title>Desulfofustis limnae sp. nov., a novel mesophilic sulfate-reducing bacterium isolated from marsh soil.</title>
        <authorList>
            <person name="Watanabe M."/>
            <person name="Takahashi A."/>
            <person name="Kojima H."/>
            <person name="Fukui M."/>
        </authorList>
    </citation>
    <scope>NUCLEOTIDE SEQUENCE [LARGE SCALE GENOMIC DNA]</scope>
    <source>
        <strain evidence="3 4">PPLL</strain>
    </source>
</reference>
<organism evidence="3 4">
    <name type="scientific">Desulfofustis limnaeus</name>
    <dbReference type="NCBI Taxonomy" id="2740163"/>
    <lineage>
        <taxon>Bacteria</taxon>
        <taxon>Pseudomonadati</taxon>
        <taxon>Thermodesulfobacteriota</taxon>
        <taxon>Desulfobulbia</taxon>
        <taxon>Desulfobulbales</taxon>
        <taxon>Desulfocapsaceae</taxon>
        <taxon>Desulfofustis</taxon>
    </lineage>
</organism>
<dbReference type="Gene3D" id="3.40.190.10">
    <property type="entry name" value="Periplasmic binding protein-like II"/>
    <property type="match status" value="2"/>
</dbReference>
<name>A0ABM7WCI2_9BACT</name>
<dbReference type="PANTHER" id="PTHR30024">
    <property type="entry name" value="ALIPHATIC SULFONATES-BINDING PROTEIN-RELATED"/>
    <property type="match status" value="1"/>
</dbReference>
<gene>
    <name evidence="3" type="ORF">DPPLL_29940</name>
</gene>
<dbReference type="EMBL" id="AP025516">
    <property type="protein sequence ID" value="BDD88629.1"/>
    <property type="molecule type" value="Genomic_DNA"/>
</dbReference>
<dbReference type="SUPFAM" id="SSF53850">
    <property type="entry name" value="Periplasmic binding protein-like II"/>
    <property type="match status" value="1"/>
</dbReference>
<feature type="domain" description="SsuA/THI5-like" evidence="2">
    <location>
        <begin position="47"/>
        <end position="173"/>
    </location>
</feature>
<evidence type="ECO:0000259" key="2">
    <source>
        <dbReference type="Pfam" id="PF09084"/>
    </source>
</evidence>
<keyword evidence="1" id="KW-0732">Signal</keyword>
<keyword evidence="4" id="KW-1185">Reference proteome</keyword>
<accession>A0ABM7WCI2</accession>